<accession>A0A4Q7VRR9</accession>
<evidence type="ECO:0000259" key="8">
    <source>
        <dbReference type="Pfam" id="PF00588"/>
    </source>
</evidence>
<evidence type="ECO:0000256" key="5">
    <source>
        <dbReference type="ARBA" id="ARBA00022694"/>
    </source>
</evidence>
<dbReference type="AlphaFoldDB" id="A0A4Q7VRR9"/>
<comment type="caution">
    <text evidence="9">The sequence shown here is derived from an EMBL/GenBank/DDBJ whole genome shotgun (WGS) entry which is preliminary data.</text>
</comment>
<dbReference type="InterPro" id="IPR029026">
    <property type="entry name" value="tRNA_m1G_MTases_N"/>
</dbReference>
<dbReference type="RefSeq" id="WP_128395580.1">
    <property type="nucleotide sequence ID" value="NZ_SHKO01000001.1"/>
</dbReference>
<evidence type="ECO:0000313" key="10">
    <source>
        <dbReference type="Proteomes" id="UP000293398"/>
    </source>
</evidence>
<evidence type="ECO:0000256" key="2">
    <source>
        <dbReference type="ARBA" id="ARBA00022603"/>
    </source>
</evidence>
<dbReference type="GO" id="GO:0003723">
    <property type="term" value="F:RNA binding"/>
    <property type="evidence" value="ECO:0007669"/>
    <property type="project" value="InterPro"/>
</dbReference>
<feature type="binding site" evidence="6 7">
    <location>
        <position position="100"/>
    </location>
    <ligand>
        <name>S-adenosyl-L-methionine</name>
        <dbReference type="ChEBI" id="CHEBI:59789"/>
    </ligand>
</feature>
<dbReference type="GO" id="GO:0042802">
    <property type="term" value="F:identical protein binding"/>
    <property type="evidence" value="ECO:0007669"/>
    <property type="project" value="UniProtKB-ARBA"/>
</dbReference>
<dbReference type="HAMAP" id="MF_01885">
    <property type="entry name" value="tRNA_methyltr_TrmL"/>
    <property type="match status" value="1"/>
</dbReference>
<keyword evidence="4 6" id="KW-0949">S-adenosyl-L-methionine</keyword>
<reference evidence="9 10" key="1">
    <citation type="submission" date="2019-02" db="EMBL/GenBank/DDBJ databases">
        <title>Genomic Encyclopedia of Type Strains, Phase IV (KMG-IV): sequencing the most valuable type-strain genomes for metagenomic binning, comparative biology and taxonomic classification.</title>
        <authorList>
            <person name="Goeker M."/>
        </authorList>
    </citation>
    <scope>NUCLEOTIDE SEQUENCE [LARGE SCALE GENOMIC DNA]</scope>
    <source>
        <strain evidence="9 10">DSM 23814</strain>
    </source>
</reference>
<dbReference type="InterPro" id="IPR029028">
    <property type="entry name" value="Alpha/beta_knot_MTases"/>
</dbReference>
<dbReference type="GO" id="GO:0141098">
    <property type="term" value="F:tRNA (cytidine(34)-2'-O)-methyltransferase activity"/>
    <property type="evidence" value="ECO:0007669"/>
    <property type="project" value="RHEA"/>
</dbReference>
<evidence type="ECO:0000256" key="6">
    <source>
        <dbReference type="HAMAP-Rule" id="MF_01885"/>
    </source>
</evidence>
<comment type="catalytic activity">
    <reaction evidence="6">
        <text>cytidine(34) in tRNA + S-adenosyl-L-methionine = 2'-O-methylcytidine(34) in tRNA + S-adenosyl-L-homocysteine + H(+)</text>
        <dbReference type="Rhea" id="RHEA:43084"/>
        <dbReference type="Rhea" id="RHEA-COMP:10331"/>
        <dbReference type="Rhea" id="RHEA-COMP:10332"/>
        <dbReference type="ChEBI" id="CHEBI:15378"/>
        <dbReference type="ChEBI" id="CHEBI:57856"/>
        <dbReference type="ChEBI" id="CHEBI:59789"/>
        <dbReference type="ChEBI" id="CHEBI:74495"/>
        <dbReference type="ChEBI" id="CHEBI:82748"/>
        <dbReference type="EC" id="2.1.1.207"/>
    </reaction>
</comment>
<dbReference type="OrthoDB" id="9789043at2"/>
<dbReference type="PANTHER" id="PTHR42971:SF1">
    <property type="entry name" value="TRNA (CYTIDINE(34)-2'-O)-METHYLTRANSFERASE"/>
    <property type="match status" value="1"/>
</dbReference>
<evidence type="ECO:0000256" key="7">
    <source>
        <dbReference type="PIRSR" id="PIRSR029256-1"/>
    </source>
</evidence>
<dbReference type="GO" id="GO:0002132">
    <property type="term" value="P:wobble position uridine ribose methylation"/>
    <property type="evidence" value="ECO:0007669"/>
    <property type="project" value="TreeGrafter"/>
</dbReference>
<feature type="binding site" evidence="6 7">
    <location>
        <position position="78"/>
    </location>
    <ligand>
        <name>S-adenosyl-L-methionine</name>
        <dbReference type="ChEBI" id="CHEBI:59789"/>
    </ligand>
</feature>
<keyword evidence="5 6" id="KW-0819">tRNA processing</keyword>
<evidence type="ECO:0000313" key="9">
    <source>
        <dbReference type="EMBL" id="RZT99142.1"/>
    </source>
</evidence>
<comment type="subcellular location">
    <subcellularLocation>
        <location evidence="6">Cytoplasm</location>
    </subcellularLocation>
</comment>
<dbReference type="SUPFAM" id="SSF75217">
    <property type="entry name" value="alpha/beta knot"/>
    <property type="match status" value="1"/>
</dbReference>
<evidence type="ECO:0000256" key="4">
    <source>
        <dbReference type="ARBA" id="ARBA00022691"/>
    </source>
</evidence>
<dbReference type="EC" id="2.1.1.207" evidence="6"/>
<dbReference type="Proteomes" id="UP000293398">
    <property type="component" value="Unassembled WGS sequence"/>
</dbReference>
<dbReference type="GO" id="GO:0141102">
    <property type="term" value="F:tRNA (5-carboxymethylaminomethyluridine(34)-2'-O)-methyltransferase activity"/>
    <property type="evidence" value="ECO:0007669"/>
    <property type="project" value="RHEA"/>
</dbReference>
<evidence type="ECO:0000256" key="3">
    <source>
        <dbReference type="ARBA" id="ARBA00022679"/>
    </source>
</evidence>
<evidence type="ECO:0000256" key="1">
    <source>
        <dbReference type="ARBA" id="ARBA00022490"/>
    </source>
</evidence>
<comment type="catalytic activity">
    <reaction evidence="6">
        <text>5-carboxymethylaminomethyluridine(34) in tRNA(Leu) + S-adenosyl-L-methionine = 5-carboxymethylaminomethyl-2'-O-methyluridine(34) in tRNA(Leu) + S-adenosyl-L-homocysteine + H(+)</text>
        <dbReference type="Rhea" id="RHEA:43088"/>
        <dbReference type="Rhea" id="RHEA-COMP:10333"/>
        <dbReference type="Rhea" id="RHEA-COMP:10334"/>
        <dbReference type="ChEBI" id="CHEBI:15378"/>
        <dbReference type="ChEBI" id="CHEBI:57856"/>
        <dbReference type="ChEBI" id="CHEBI:59789"/>
        <dbReference type="ChEBI" id="CHEBI:74508"/>
        <dbReference type="ChEBI" id="CHEBI:74511"/>
        <dbReference type="EC" id="2.1.1.207"/>
    </reaction>
</comment>
<keyword evidence="1 6" id="KW-0963">Cytoplasm</keyword>
<name>A0A4Q7VRR9_9BURK</name>
<dbReference type="EMBL" id="SHKO01000001">
    <property type="protein sequence ID" value="RZT99142.1"/>
    <property type="molecule type" value="Genomic_DNA"/>
</dbReference>
<dbReference type="CDD" id="cd18094">
    <property type="entry name" value="SpoU-like_TrmL"/>
    <property type="match status" value="1"/>
</dbReference>
<organism evidence="9 10">
    <name type="scientific">Advenella incenata</name>
    <dbReference type="NCBI Taxonomy" id="267800"/>
    <lineage>
        <taxon>Bacteria</taxon>
        <taxon>Pseudomonadati</taxon>
        <taxon>Pseudomonadota</taxon>
        <taxon>Betaproteobacteria</taxon>
        <taxon>Burkholderiales</taxon>
        <taxon>Alcaligenaceae</taxon>
    </lineage>
</organism>
<dbReference type="FunFam" id="3.40.1280.10:FF:000002">
    <property type="entry name" value="Peptidylprolyl isomerase"/>
    <property type="match status" value="1"/>
</dbReference>
<dbReference type="PANTHER" id="PTHR42971">
    <property type="entry name" value="TRNA (CYTIDINE(34)-2'-O)-METHYLTRANSFERASE"/>
    <property type="match status" value="1"/>
</dbReference>
<keyword evidence="2 6" id="KW-0489">Methyltransferase</keyword>
<dbReference type="InterPro" id="IPR016914">
    <property type="entry name" value="TrmL"/>
</dbReference>
<keyword evidence="3 6" id="KW-0808">Transferase</keyword>
<feature type="domain" description="tRNA/rRNA methyltransferase SpoU type" evidence="8">
    <location>
        <begin position="2"/>
        <end position="142"/>
    </location>
</feature>
<comment type="subunit">
    <text evidence="6">Homodimer.</text>
</comment>
<feature type="binding site" evidence="6 7">
    <location>
        <position position="130"/>
    </location>
    <ligand>
        <name>S-adenosyl-L-methionine</name>
        <dbReference type="ChEBI" id="CHEBI:59789"/>
    </ligand>
</feature>
<dbReference type="PIRSF" id="PIRSF029256">
    <property type="entry name" value="SpoU_TrmH_prd"/>
    <property type="match status" value="1"/>
</dbReference>
<keyword evidence="10" id="KW-1185">Reference proteome</keyword>
<comment type="similarity">
    <text evidence="6">Belongs to the class IV-like SAM-binding methyltransferase superfamily. RNA methyltransferase TrmH family. TrmL subfamily.</text>
</comment>
<dbReference type="GO" id="GO:0002131">
    <property type="term" value="P:wobble position cytosine ribose methylation"/>
    <property type="evidence" value="ECO:0007669"/>
    <property type="project" value="TreeGrafter"/>
</dbReference>
<dbReference type="Pfam" id="PF00588">
    <property type="entry name" value="SpoU_methylase"/>
    <property type="match status" value="1"/>
</dbReference>
<comment type="function">
    <text evidence="6">Methylates the ribose at the nucleotide 34 wobble position in the two leucyl isoacceptors tRNA(Leu)(CmAA) and tRNA(Leu)(cmnm5UmAA). Catalyzes the methyl transfer from S-adenosyl-L-methionine to the 2'-OH of the wobble nucleotide.</text>
</comment>
<dbReference type="InterPro" id="IPR001537">
    <property type="entry name" value="SpoU_MeTrfase"/>
</dbReference>
<dbReference type="GO" id="GO:0005737">
    <property type="term" value="C:cytoplasm"/>
    <property type="evidence" value="ECO:0007669"/>
    <property type="project" value="UniProtKB-SubCell"/>
</dbReference>
<gene>
    <name evidence="6" type="primary">trmL</name>
    <name evidence="9" type="ORF">EV681_0924</name>
</gene>
<dbReference type="Gene3D" id="3.40.1280.10">
    <property type="match status" value="1"/>
</dbReference>
<feature type="binding site" evidence="6 7">
    <location>
        <position position="122"/>
    </location>
    <ligand>
        <name>S-adenosyl-L-methionine</name>
        <dbReference type="ChEBI" id="CHEBI:59789"/>
    </ligand>
</feature>
<protein>
    <recommendedName>
        <fullName evidence="6">tRNA (cytidine(34)-2'-O)-methyltransferase</fullName>
        <ecNumber evidence="6">2.1.1.207</ecNumber>
    </recommendedName>
    <alternativeName>
        <fullName evidence="6">tRNA (cytidine/uridine-2'-O-)-methyltransferase TrmL</fullName>
    </alternativeName>
</protein>
<sequence>MLHIALFEPKIAPNTGNIIRLIANNGCWLHLIEPMGFRIDDAKMRRAGLDYHDLAKVTIHPDYAAFAASVRGQRIFAITTKGTRAYADVAFQDGDVLLFGAETTGLAPEVMATFADSERLRIPMLPNNRSLNLSNAVAIVSYEAWRQLGFASGS</sequence>
<proteinExistence type="inferred from homology"/>